<evidence type="ECO:0000256" key="4">
    <source>
        <dbReference type="ARBA" id="ARBA00004931"/>
    </source>
</evidence>
<gene>
    <name evidence="14" type="ORF">GCM10017621_17950</name>
</gene>
<dbReference type="NCBIfam" id="NF005209">
    <property type="entry name" value="PRK06680.1"/>
    <property type="match status" value="1"/>
</dbReference>
<evidence type="ECO:0000313" key="15">
    <source>
        <dbReference type="Proteomes" id="UP001143486"/>
    </source>
</evidence>
<dbReference type="InterPro" id="IPR043131">
    <property type="entry name" value="BCAT-like_N"/>
</dbReference>
<evidence type="ECO:0000256" key="3">
    <source>
        <dbReference type="ARBA" id="ARBA00004824"/>
    </source>
</evidence>
<dbReference type="GO" id="GO:0005829">
    <property type="term" value="C:cytosol"/>
    <property type="evidence" value="ECO:0007669"/>
    <property type="project" value="TreeGrafter"/>
</dbReference>
<keyword evidence="14" id="KW-0032">Aminotransferase</keyword>
<reference evidence="14" key="1">
    <citation type="journal article" date="2014" name="Int. J. Syst. Evol. Microbiol.">
        <title>Complete genome sequence of Corynebacterium casei LMG S-19264T (=DSM 44701T), isolated from a smear-ripened cheese.</title>
        <authorList>
            <consortium name="US DOE Joint Genome Institute (JGI-PGF)"/>
            <person name="Walter F."/>
            <person name="Albersmeier A."/>
            <person name="Kalinowski J."/>
            <person name="Ruckert C."/>
        </authorList>
    </citation>
    <scope>NUCLEOTIDE SEQUENCE</scope>
    <source>
        <strain evidence="14">VKM B-1513</strain>
    </source>
</reference>
<evidence type="ECO:0000256" key="7">
    <source>
        <dbReference type="ARBA" id="ARBA00013053"/>
    </source>
</evidence>
<evidence type="ECO:0000256" key="8">
    <source>
        <dbReference type="ARBA" id="ARBA00014472"/>
    </source>
</evidence>
<comment type="cofactor">
    <cofactor evidence="1">
        <name>pyridoxal 5'-phosphate</name>
        <dbReference type="ChEBI" id="CHEBI:597326"/>
    </cofactor>
</comment>
<evidence type="ECO:0000256" key="10">
    <source>
        <dbReference type="ARBA" id="ARBA00023304"/>
    </source>
</evidence>
<comment type="pathway">
    <text evidence="4">Amino-acid biosynthesis; L-valine biosynthesis; L-valine from pyruvate: step 4/4.</text>
</comment>
<dbReference type="InterPro" id="IPR001544">
    <property type="entry name" value="Aminotrans_IV"/>
</dbReference>
<evidence type="ECO:0000256" key="1">
    <source>
        <dbReference type="ARBA" id="ARBA00001933"/>
    </source>
</evidence>
<evidence type="ECO:0000256" key="9">
    <source>
        <dbReference type="ARBA" id="ARBA00022898"/>
    </source>
</evidence>
<evidence type="ECO:0000256" key="11">
    <source>
        <dbReference type="ARBA" id="ARBA00048212"/>
    </source>
</evidence>
<dbReference type="InterPro" id="IPR050571">
    <property type="entry name" value="Class-IV_PLP-Dep_Aminotrnsfr"/>
</dbReference>
<keyword evidence="9" id="KW-0663">Pyridoxal phosphate</keyword>
<dbReference type="PANTHER" id="PTHR42743">
    <property type="entry name" value="AMINO-ACID AMINOTRANSFERASE"/>
    <property type="match status" value="1"/>
</dbReference>
<comment type="catalytic activity">
    <reaction evidence="12">
        <text>L-isoleucine + 2-oxoglutarate = (S)-3-methyl-2-oxopentanoate + L-glutamate</text>
        <dbReference type="Rhea" id="RHEA:24801"/>
        <dbReference type="ChEBI" id="CHEBI:16810"/>
        <dbReference type="ChEBI" id="CHEBI:29985"/>
        <dbReference type="ChEBI" id="CHEBI:35146"/>
        <dbReference type="ChEBI" id="CHEBI:58045"/>
        <dbReference type="EC" id="2.6.1.42"/>
    </reaction>
</comment>
<protein>
    <recommendedName>
        <fullName evidence="8">Probable branched-chain-amino-acid aminotransferase</fullName>
        <ecNumber evidence="7">2.6.1.42</ecNumber>
    </recommendedName>
</protein>
<dbReference type="CDD" id="cd01558">
    <property type="entry name" value="D-AAT_like"/>
    <property type="match status" value="1"/>
</dbReference>
<dbReference type="Gene3D" id="3.30.470.10">
    <property type="match status" value="1"/>
</dbReference>
<keyword evidence="14" id="KW-0808">Transferase</keyword>
<dbReference type="GO" id="GO:0008652">
    <property type="term" value="P:amino acid biosynthetic process"/>
    <property type="evidence" value="ECO:0007669"/>
    <property type="project" value="UniProtKB-ARBA"/>
</dbReference>
<dbReference type="InterPro" id="IPR043132">
    <property type="entry name" value="BCAT-like_C"/>
</dbReference>
<evidence type="ECO:0000256" key="6">
    <source>
        <dbReference type="ARBA" id="ARBA00009320"/>
    </source>
</evidence>
<keyword evidence="15" id="KW-1185">Reference proteome</keyword>
<dbReference type="SUPFAM" id="SSF56752">
    <property type="entry name" value="D-aminoacid aminotransferase-like PLP-dependent enzymes"/>
    <property type="match status" value="1"/>
</dbReference>
<comment type="pathway">
    <text evidence="3">Amino-acid biosynthesis; L-isoleucine biosynthesis; L-isoleucine from 2-oxobutanoate: step 4/4.</text>
</comment>
<dbReference type="GO" id="GO:0009082">
    <property type="term" value="P:branched-chain amino acid biosynthetic process"/>
    <property type="evidence" value="ECO:0007669"/>
    <property type="project" value="UniProtKB-KW"/>
</dbReference>
<dbReference type="PANTHER" id="PTHR42743:SF11">
    <property type="entry name" value="AMINODEOXYCHORISMATE LYASE"/>
    <property type="match status" value="1"/>
</dbReference>
<reference evidence="14" key="2">
    <citation type="submission" date="2023-01" db="EMBL/GenBank/DDBJ databases">
        <authorList>
            <person name="Sun Q."/>
            <person name="Evtushenko L."/>
        </authorList>
    </citation>
    <scope>NUCLEOTIDE SEQUENCE</scope>
    <source>
        <strain evidence="14">VKM B-1513</strain>
    </source>
</reference>
<dbReference type="GO" id="GO:0004084">
    <property type="term" value="F:branched-chain-amino-acid transaminase activity"/>
    <property type="evidence" value="ECO:0007669"/>
    <property type="project" value="UniProtKB-EC"/>
</dbReference>
<comment type="caution">
    <text evidence="14">The sequence shown here is derived from an EMBL/GenBank/DDBJ whole genome shotgun (WGS) entry which is preliminary data.</text>
</comment>
<accession>A0A9W6MNP5</accession>
<dbReference type="AlphaFoldDB" id="A0A9W6MNP5"/>
<dbReference type="Gene3D" id="3.20.10.10">
    <property type="entry name" value="D-amino Acid Aminotransferase, subunit A, domain 2"/>
    <property type="match status" value="1"/>
</dbReference>
<dbReference type="FunFam" id="3.20.10.10:FF:000002">
    <property type="entry name" value="D-alanine aminotransferase"/>
    <property type="match status" value="1"/>
</dbReference>
<evidence type="ECO:0000256" key="5">
    <source>
        <dbReference type="ARBA" id="ARBA00005072"/>
    </source>
</evidence>
<dbReference type="EMBL" id="BSFE01000004">
    <property type="protein sequence ID" value="GLK52287.1"/>
    <property type="molecule type" value="Genomic_DNA"/>
</dbReference>
<evidence type="ECO:0000313" key="14">
    <source>
        <dbReference type="EMBL" id="GLK52287.1"/>
    </source>
</evidence>
<name>A0A9W6MNP5_9PROT</name>
<comment type="pathway">
    <text evidence="5">Amino-acid biosynthesis; L-leucine biosynthesis; L-leucine from 3-methyl-2-oxobutanoate: step 4/4.</text>
</comment>
<dbReference type="InterPro" id="IPR036038">
    <property type="entry name" value="Aminotransferase-like"/>
</dbReference>
<comment type="function">
    <text evidence="2">Acts on leucine, isoleucine and valine.</text>
</comment>
<evidence type="ECO:0000256" key="13">
    <source>
        <dbReference type="ARBA" id="ARBA00049229"/>
    </source>
</evidence>
<comment type="catalytic activity">
    <reaction evidence="13">
        <text>L-leucine + 2-oxoglutarate = 4-methyl-2-oxopentanoate + L-glutamate</text>
        <dbReference type="Rhea" id="RHEA:18321"/>
        <dbReference type="ChEBI" id="CHEBI:16810"/>
        <dbReference type="ChEBI" id="CHEBI:17865"/>
        <dbReference type="ChEBI" id="CHEBI:29985"/>
        <dbReference type="ChEBI" id="CHEBI:57427"/>
        <dbReference type="EC" id="2.6.1.42"/>
    </reaction>
</comment>
<sequence>MSRIAYVNGRFQRHDLAAVHIEDRGFQFADAIYEVWAVRKGELLDAEGHFDRLDRSLGELRIAHPVTRAALTIVIRELIRRNRIGDGLVYLQISRGRARRDHGFPPPGTRPTLVLTTKRLDLDAVAGRAAQGVSVISVPDQRWARCDIKTVNLLPNTLAKQAARDAGAYEAWQVDADGFVTEGTSSNAWILTADGALVTRPADHAILHGITRATLIRVATSAGYRLEERPFTIAEALEAREAFLTSATNFVMPVTRIDGRPVANGEPGSVSAELRQAYLAAV</sequence>
<evidence type="ECO:0000256" key="2">
    <source>
        <dbReference type="ARBA" id="ARBA00003109"/>
    </source>
</evidence>
<keyword evidence="10" id="KW-0100">Branched-chain amino acid biosynthesis</keyword>
<dbReference type="Proteomes" id="UP001143486">
    <property type="component" value="Unassembled WGS sequence"/>
</dbReference>
<dbReference type="RefSeq" id="WP_271186656.1">
    <property type="nucleotide sequence ID" value="NZ_BSFE01000004.1"/>
</dbReference>
<evidence type="ECO:0000256" key="12">
    <source>
        <dbReference type="ARBA" id="ARBA00048798"/>
    </source>
</evidence>
<comment type="similarity">
    <text evidence="6">Belongs to the class-IV pyridoxal-phosphate-dependent aminotransferase family.</text>
</comment>
<dbReference type="EC" id="2.6.1.42" evidence="7"/>
<organism evidence="14 15">
    <name type="scientific">Maricaulis virginensis</name>
    <dbReference type="NCBI Taxonomy" id="144022"/>
    <lineage>
        <taxon>Bacteria</taxon>
        <taxon>Pseudomonadati</taxon>
        <taxon>Pseudomonadota</taxon>
        <taxon>Alphaproteobacteria</taxon>
        <taxon>Maricaulales</taxon>
        <taxon>Maricaulaceae</taxon>
        <taxon>Maricaulis</taxon>
    </lineage>
</organism>
<dbReference type="Pfam" id="PF01063">
    <property type="entry name" value="Aminotran_4"/>
    <property type="match status" value="1"/>
</dbReference>
<proteinExistence type="inferred from homology"/>
<keyword evidence="10" id="KW-0028">Amino-acid biosynthesis</keyword>
<comment type="catalytic activity">
    <reaction evidence="11">
        <text>L-valine + 2-oxoglutarate = 3-methyl-2-oxobutanoate + L-glutamate</text>
        <dbReference type="Rhea" id="RHEA:24813"/>
        <dbReference type="ChEBI" id="CHEBI:11851"/>
        <dbReference type="ChEBI" id="CHEBI:16810"/>
        <dbReference type="ChEBI" id="CHEBI:29985"/>
        <dbReference type="ChEBI" id="CHEBI:57762"/>
        <dbReference type="EC" id="2.6.1.42"/>
    </reaction>
</comment>